<keyword evidence="2" id="KW-1185">Reference proteome</keyword>
<reference evidence="2" key="1">
    <citation type="submission" date="2016-10" db="EMBL/GenBank/DDBJ databases">
        <authorList>
            <person name="Varghese N."/>
            <person name="Submissions S."/>
        </authorList>
    </citation>
    <scope>NUCLEOTIDE SEQUENCE [LARGE SCALE GENOMIC DNA]</scope>
    <source>
        <strain evidence="2">BP1-148</strain>
    </source>
</reference>
<dbReference type="EMBL" id="FNCQ01000030">
    <property type="protein sequence ID" value="SDH44520.1"/>
    <property type="molecule type" value="Genomic_DNA"/>
</dbReference>
<name>A0A1G8CHX5_9BACT</name>
<organism evidence="1 2">
    <name type="scientific">Prevotella communis</name>
    <dbReference type="NCBI Taxonomy" id="2913614"/>
    <lineage>
        <taxon>Bacteria</taxon>
        <taxon>Pseudomonadati</taxon>
        <taxon>Bacteroidota</taxon>
        <taxon>Bacteroidia</taxon>
        <taxon>Bacteroidales</taxon>
        <taxon>Prevotellaceae</taxon>
        <taxon>Prevotella</taxon>
    </lineage>
</organism>
<proteinExistence type="predicted"/>
<protein>
    <submittedName>
        <fullName evidence="1">Uncharacterized protein</fullName>
    </submittedName>
</protein>
<evidence type="ECO:0000313" key="1">
    <source>
        <dbReference type="EMBL" id="SDH44520.1"/>
    </source>
</evidence>
<sequence length="42" mass="4907">MSKRNDLKAAWRGIRANQAKQQMNKVNHLGVMNSKKNSYLIY</sequence>
<gene>
    <name evidence="1" type="ORF">SAMN04487901_1306</name>
</gene>
<dbReference type="AlphaFoldDB" id="A0A1G8CHX5"/>
<accession>A0A1G8CHX5</accession>
<dbReference type="Proteomes" id="UP000198779">
    <property type="component" value="Unassembled WGS sequence"/>
</dbReference>
<dbReference type="STRING" id="645274.SAMN04487901_1306"/>
<evidence type="ECO:0000313" key="2">
    <source>
        <dbReference type="Proteomes" id="UP000198779"/>
    </source>
</evidence>